<organism evidence="5 6">
    <name type="scientific">Talaromyces stipitatus (strain ATCC 10500 / CBS 375.48 / QM 6759 / NRRL 1006)</name>
    <name type="common">Penicillium stipitatum</name>
    <dbReference type="NCBI Taxonomy" id="441959"/>
    <lineage>
        <taxon>Eukaryota</taxon>
        <taxon>Fungi</taxon>
        <taxon>Dikarya</taxon>
        <taxon>Ascomycota</taxon>
        <taxon>Pezizomycotina</taxon>
        <taxon>Eurotiomycetes</taxon>
        <taxon>Eurotiomycetidae</taxon>
        <taxon>Eurotiales</taxon>
        <taxon>Trichocomaceae</taxon>
        <taxon>Talaromyces</taxon>
        <taxon>Talaromyces sect. Talaromyces</taxon>
    </lineage>
</organism>
<dbReference type="Proteomes" id="UP000001745">
    <property type="component" value="Unassembled WGS sequence"/>
</dbReference>
<feature type="repeat" description="ANK" evidence="3">
    <location>
        <begin position="232"/>
        <end position="264"/>
    </location>
</feature>
<dbReference type="AlphaFoldDB" id="B8MEW7"/>
<dbReference type="OrthoDB" id="4772757at2759"/>
<dbReference type="EMBL" id="EQ962656">
    <property type="protein sequence ID" value="EED17250.1"/>
    <property type="molecule type" value="Genomic_DNA"/>
</dbReference>
<name>B8MEW7_TALSN</name>
<dbReference type="PANTHER" id="PTHR24173:SF74">
    <property type="entry name" value="ANKYRIN REPEAT DOMAIN-CONTAINING PROTEIN 16"/>
    <property type="match status" value="1"/>
</dbReference>
<keyword evidence="2 3" id="KW-0040">ANK repeat</keyword>
<feature type="domain" description="GPI inositol-deacylase winged helix" evidence="4">
    <location>
        <begin position="2"/>
        <end position="76"/>
    </location>
</feature>
<dbReference type="Gene3D" id="1.25.40.20">
    <property type="entry name" value="Ankyrin repeat-containing domain"/>
    <property type="match status" value="1"/>
</dbReference>
<dbReference type="InterPro" id="IPR036770">
    <property type="entry name" value="Ankyrin_rpt-contain_sf"/>
</dbReference>
<feature type="repeat" description="ANK" evidence="3">
    <location>
        <begin position="199"/>
        <end position="231"/>
    </location>
</feature>
<dbReference type="HOGENOM" id="CLU_034576_0_0_1"/>
<evidence type="ECO:0000313" key="6">
    <source>
        <dbReference type="Proteomes" id="UP000001745"/>
    </source>
</evidence>
<evidence type="ECO:0000256" key="1">
    <source>
        <dbReference type="ARBA" id="ARBA00022737"/>
    </source>
</evidence>
<protein>
    <submittedName>
        <fullName evidence="5">Ankyrin repeat containing protein</fullName>
    </submittedName>
</protein>
<dbReference type="eggNOG" id="KOG0504">
    <property type="taxonomic scope" value="Eukaryota"/>
</dbReference>
<feature type="repeat" description="ANK" evidence="3">
    <location>
        <begin position="364"/>
        <end position="396"/>
    </location>
</feature>
<dbReference type="PROSITE" id="PS50088">
    <property type="entry name" value="ANK_REPEAT"/>
    <property type="match status" value="6"/>
</dbReference>
<dbReference type="RefSeq" id="XP_002484484.1">
    <property type="nucleotide sequence ID" value="XM_002484439.1"/>
</dbReference>
<gene>
    <name evidence="5" type="ORF">TSTA_023040</name>
</gene>
<feature type="repeat" description="ANK" evidence="3">
    <location>
        <begin position="331"/>
        <end position="363"/>
    </location>
</feature>
<dbReference type="SMART" id="SM00248">
    <property type="entry name" value="ANK"/>
    <property type="match status" value="7"/>
</dbReference>
<dbReference type="Pfam" id="PF13637">
    <property type="entry name" value="Ank_4"/>
    <property type="match status" value="1"/>
</dbReference>
<dbReference type="PROSITE" id="PS50297">
    <property type="entry name" value="ANK_REP_REGION"/>
    <property type="match status" value="6"/>
</dbReference>
<proteinExistence type="predicted"/>
<dbReference type="InParanoid" id="B8MEW7"/>
<evidence type="ECO:0000256" key="3">
    <source>
        <dbReference type="PROSITE-ProRule" id="PRU00023"/>
    </source>
</evidence>
<sequence>MVLRIIVGARRPLTVGEMAMALGLATSRNAKIASEACLKVNRLDEKIRRLCGLFVFIKDSKIYLIHQTAREFLTGKVDRSPNFKWYLQPNITEALMAEICVRYLLTDDLVSNDGEINWADHFRDILIPDAKLMEWVWELYRITTDRFRLWFANFWEIAMPYHEDTKMDVLHLAAFNGHQNILCEMAMNERGSIDATDRSGTNALQWACMQGHSEVVPQLLERGADVNAEGGKYGNALQAASGQGHRKIVQLLLENGADVNAQGGQYGNVLQAAAQGGHFDVVQLLLENGADVNAQGGYYRNALYAAVNRRNLEIIQLLLENGADVNAQGGQYGNAVQAAAQGGHFDVVQLLLENGADVNAQGGYYGNALQAAAQGGHLEIVQLLHDKGADVNAQGG</sequence>
<accession>B8MEW7</accession>
<dbReference type="STRING" id="441959.B8MEW7"/>
<dbReference type="GeneID" id="8109745"/>
<dbReference type="VEuPathDB" id="FungiDB:TSTA_023040"/>
<dbReference type="Pfam" id="PF22939">
    <property type="entry name" value="WHD_GPIID"/>
    <property type="match status" value="1"/>
</dbReference>
<feature type="repeat" description="ANK" evidence="3">
    <location>
        <begin position="298"/>
        <end position="330"/>
    </location>
</feature>
<dbReference type="OMA" id="CEMAMNE"/>
<keyword evidence="6" id="KW-1185">Reference proteome</keyword>
<dbReference type="InterPro" id="IPR002110">
    <property type="entry name" value="Ankyrin_rpt"/>
</dbReference>
<evidence type="ECO:0000259" key="4">
    <source>
        <dbReference type="Pfam" id="PF22939"/>
    </source>
</evidence>
<evidence type="ECO:0000313" key="5">
    <source>
        <dbReference type="EMBL" id="EED17250.1"/>
    </source>
</evidence>
<dbReference type="Pfam" id="PF12796">
    <property type="entry name" value="Ank_2"/>
    <property type="match status" value="2"/>
</dbReference>
<dbReference type="PANTHER" id="PTHR24173">
    <property type="entry name" value="ANKYRIN REPEAT CONTAINING"/>
    <property type="match status" value="1"/>
</dbReference>
<feature type="repeat" description="ANK" evidence="3">
    <location>
        <begin position="265"/>
        <end position="297"/>
    </location>
</feature>
<dbReference type="InterPro" id="IPR054471">
    <property type="entry name" value="GPIID_WHD"/>
</dbReference>
<reference evidence="6" key="1">
    <citation type="journal article" date="2015" name="Genome Announc.">
        <title>Genome sequence of the AIDS-associated pathogen Penicillium marneffei (ATCC18224) and its near taxonomic relative Talaromyces stipitatus (ATCC10500).</title>
        <authorList>
            <person name="Nierman W.C."/>
            <person name="Fedorova-Abrams N.D."/>
            <person name="Andrianopoulos A."/>
        </authorList>
    </citation>
    <scope>NUCLEOTIDE SEQUENCE [LARGE SCALE GENOMIC DNA]</scope>
    <source>
        <strain evidence="6">ATCC 10500 / CBS 375.48 / QM 6759 / NRRL 1006</strain>
    </source>
</reference>
<dbReference type="PRINTS" id="PR01415">
    <property type="entry name" value="ANKYRIN"/>
</dbReference>
<keyword evidence="1" id="KW-0677">Repeat</keyword>
<dbReference type="SUPFAM" id="SSF48403">
    <property type="entry name" value="Ankyrin repeat"/>
    <property type="match status" value="1"/>
</dbReference>
<dbReference type="PhylomeDB" id="B8MEW7"/>
<evidence type="ECO:0000256" key="2">
    <source>
        <dbReference type="ARBA" id="ARBA00023043"/>
    </source>
</evidence>